<dbReference type="AlphaFoldDB" id="A0AAV4A8K1"/>
<reference evidence="2 3" key="1">
    <citation type="journal article" date="2021" name="Elife">
        <title>Chloroplast acquisition without the gene transfer in kleptoplastic sea slugs, Plakobranchus ocellatus.</title>
        <authorList>
            <person name="Maeda T."/>
            <person name="Takahashi S."/>
            <person name="Yoshida T."/>
            <person name="Shimamura S."/>
            <person name="Takaki Y."/>
            <person name="Nagai Y."/>
            <person name="Toyoda A."/>
            <person name="Suzuki Y."/>
            <person name="Arimoto A."/>
            <person name="Ishii H."/>
            <person name="Satoh N."/>
            <person name="Nishiyama T."/>
            <person name="Hasebe M."/>
            <person name="Maruyama T."/>
            <person name="Minagawa J."/>
            <person name="Obokata J."/>
            <person name="Shigenobu S."/>
        </authorList>
    </citation>
    <scope>NUCLEOTIDE SEQUENCE [LARGE SCALE GENOMIC DNA]</scope>
</reference>
<gene>
    <name evidence="2" type="ORF">PoB_002928900</name>
</gene>
<comment type="caution">
    <text evidence="2">The sequence shown here is derived from an EMBL/GenBank/DDBJ whole genome shotgun (WGS) entry which is preliminary data.</text>
</comment>
<evidence type="ECO:0000313" key="3">
    <source>
        <dbReference type="Proteomes" id="UP000735302"/>
    </source>
</evidence>
<sequence>MNKNRYPLPVPELESTKRGLTDTRPGLQAVAMTSGEANEDVIFMSSSTEEMGTIFPPTSSVVKYSETVIAAFEGDHKKDEQKETFISTSCKLLSPGDGAINPSSGADLRHHVTGPFTNHPPS</sequence>
<organism evidence="2 3">
    <name type="scientific">Plakobranchus ocellatus</name>
    <dbReference type="NCBI Taxonomy" id="259542"/>
    <lineage>
        <taxon>Eukaryota</taxon>
        <taxon>Metazoa</taxon>
        <taxon>Spiralia</taxon>
        <taxon>Lophotrochozoa</taxon>
        <taxon>Mollusca</taxon>
        <taxon>Gastropoda</taxon>
        <taxon>Heterobranchia</taxon>
        <taxon>Euthyneura</taxon>
        <taxon>Panpulmonata</taxon>
        <taxon>Sacoglossa</taxon>
        <taxon>Placobranchoidea</taxon>
        <taxon>Plakobranchidae</taxon>
        <taxon>Plakobranchus</taxon>
    </lineage>
</organism>
<evidence type="ECO:0000313" key="2">
    <source>
        <dbReference type="EMBL" id="GFO02784.1"/>
    </source>
</evidence>
<dbReference type="EMBL" id="BLXT01003625">
    <property type="protein sequence ID" value="GFO02784.1"/>
    <property type="molecule type" value="Genomic_DNA"/>
</dbReference>
<feature type="region of interest" description="Disordered" evidence="1">
    <location>
        <begin position="1"/>
        <end position="20"/>
    </location>
</feature>
<feature type="region of interest" description="Disordered" evidence="1">
    <location>
        <begin position="96"/>
        <end position="122"/>
    </location>
</feature>
<evidence type="ECO:0000256" key="1">
    <source>
        <dbReference type="SAM" id="MobiDB-lite"/>
    </source>
</evidence>
<name>A0AAV4A8K1_9GAST</name>
<dbReference type="Proteomes" id="UP000735302">
    <property type="component" value="Unassembled WGS sequence"/>
</dbReference>
<proteinExistence type="predicted"/>
<protein>
    <submittedName>
        <fullName evidence="2">Uncharacterized protein</fullName>
    </submittedName>
</protein>
<accession>A0AAV4A8K1</accession>
<keyword evidence="3" id="KW-1185">Reference proteome</keyword>